<dbReference type="Gene3D" id="3.30.1490.190">
    <property type="match status" value="1"/>
</dbReference>
<evidence type="ECO:0000256" key="6">
    <source>
        <dbReference type="ARBA" id="ARBA00023163"/>
    </source>
</evidence>
<dbReference type="InterPro" id="IPR002481">
    <property type="entry name" value="FUR"/>
</dbReference>
<dbReference type="GO" id="GO:0045892">
    <property type="term" value="P:negative regulation of DNA-templated transcription"/>
    <property type="evidence" value="ECO:0007669"/>
    <property type="project" value="TreeGrafter"/>
</dbReference>
<organism evidence="9 10">
    <name type="scientific">Puniceicoccus vermicola</name>
    <dbReference type="NCBI Taxonomy" id="388746"/>
    <lineage>
        <taxon>Bacteria</taxon>
        <taxon>Pseudomonadati</taxon>
        <taxon>Verrucomicrobiota</taxon>
        <taxon>Opitutia</taxon>
        <taxon>Puniceicoccales</taxon>
        <taxon>Puniceicoccaceae</taxon>
        <taxon>Puniceicoccus</taxon>
    </lineage>
</organism>
<feature type="binding site" evidence="7">
    <location>
        <position position="102"/>
    </location>
    <ligand>
        <name>Zn(2+)</name>
        <dbReference type="ChEBI" id="CHEBI:29105"/>
    </ligand>
</feature>
<keyword evidence="8" id="KW-0408">Iron</keyword>
<keyword evidence="6" id="KW-0804">Transcription</keyword>
<comment type="cofactor">
    <cofactor evidence="8">
        <name>Mn(2+)</name>
        <dbReference type="ChEBI" id="CHEBI:29035"/>
    </cofactor>
    <cofactor evidence="8">
        <name>Fe(2+)</name>
        <dbReference type="ChEBI" id="CHEBI:29033"/>
    </cofactor>
    <text evidence="8">Binds 1 Mn(2+) or Fe(2+) ion per subunit.</text>
</comment>
<evidence type="ECO:0000256" key="7">
    <source>
        <dbReference type="PIRSR" id="PIRSR602481-1"/>
    </source>
</evidence>
<keyword evidence="10" id="KW-1185">Reference proteome</keyword>
<evidence type="ECO:0000256" key="5">
    <source>
        <dbReference type="ARBA" id="ARBA00023125"/>
    </source>
</evidence>
<dbReference type="GO" id="GO:1900376">
    <property type="term" value="P:regulation of secondary metabolite biosynthetic process"/>
    <property type="evidence" value="ECO:0007669"/>
    <property type="project" value="TreeGrafter"/>
</dbReference>
<feature type="binding site" evidence="7">
    <location>
        <position position="138"/>
    </location>
    <ligand>
        <name>Zn(2+)</name>
        <dbReference type="ChEBI" id="CHEBI:29105"/>
    </ligand>
</feature>
<dbReference type="GO" id="GO:0003700">
    <property type="term" value="F:DNA-binding transcription factor activity"/>
    <property type="evidence" value="ECO:0007669"/>
    <property type="project" value="InterPro"/>
</dbReference>
<proteinExistence type="inferred from homology"/>
<evidence type="ECO:0000313" key="10">
    <source>
        <dbReference type="Proteomes" id="UP000525652"/>
    </source>
</evidence>
<feature type="binding site" evidence="7">
    <location>
        <position position="141"/>
    </location>
    <ligand>
        <name>Zn(2+)</name>
        <dbReference type="ChEBI" id="CHEBI:29105"/>
    </ligand>
</feature>
<sequence>MGQSTDNLKKAVTERLQSSSLRITKKRRRILEALLNFDRPETAVEIREGASLPESDLVTVYRTMEAFESIGILQKVPLENGGHLFELIVPGDHHHHFVCRECHKAERLEMCLFTELEKRAKTLGFAKVAHVMEVYGLCPKCQ</sequence>
<dbReference type="InterPro" id="IPR036388">
    <property type="entry name" value="WH-like_DNA-bd_sf"/>
</dbReference>
<evidence type="ECO:0000256" key="2">
    <source>
        <dbReference type="ARBA" id="ARBA00022491"/>
    </source>
</evidence>
<gene>
    <name evidence="9" type="ORF">H5P30_17015</name>
</gene>
<comment type="caution">
    <text evidence="9">The sequence shown here is derived from an EMBL/GenBank/DDBJ whole genome shotgun (WGS) entry which is preliminary data.</text>
</comment>
<dbReference type="GO" id="GO:0000976">
    <property type="term" value="F:transcription cis-regulatory region binding"/>
    <property type="evidence" value="ECO:0007669"/>
    <property type="project" value="TreeGrafter"/>
</dbReference>
<evidence type="ECO:0000256" key="1">
    <source>
        <dbReference type="ARBA" id="ARBA00007957"/>
    </source>
</evidence>
<evidence type="ECO:0000256" key="4">
    <source>
        <dbReference type="ARBA" id="ARBA00023015"/>
    </source>
</evidence>
<keyword evidence="2" id="KW-0678">Repressor</keyword>
<keyword evidence="4" id="KW-0805">Transcription regulation</keyword>
<dbReference type="PANTHER" id="PTHR33202">
    <property type="entry name" value="ZINC UPTAKE REGULATION PROTEIN"/>
    <property type="match status" value="1"/>
</dbReference>
<dbReference type="EMBL" id="JACHVA010000127">
    <property type="protein sequence ID" value="MBC2603485.1"/>
    <property type="molecule type" value="Genomic_DNA"/>
</dbReference>
<dbReference type="SUPFAM" id="SSF46785">
    <property type="entry name" value="Winged helix' DNA-binding domain"/>
    <property type="match status" value="1"/>
</dbReference>
<evidence type="ECO:0000313" key="9">
    <source>
        <dbReference type="EMBL" id="MBC2603485.1"/>
    </source>
</evidence>
<dbReference type="Pfam" id="PF01475">
    <property type="entry name" value="FUR"/>
    <property type="match status" value="1"/>
</dbReference>
<feature type="binding site" evidence="7">
    <location>
        <position position="99"/>
    </location>
    <ligand>
        <name>Zn(2+)</name>
        <dbReference type="ChEBI" id="CHEBI:29105"/>
    </ligand>
</feature>
<keyword evidence="7" id="KW-0479">Metal-binding</keyword>
<feature type="binding site" evidence="8">
    <location>
        <position position="93"/>
    </location>
    <ligand>
        <name>Fe cation</name>
        <dbReference type="ChEBI" id="CHEBI:24875"/>
    </ligand>
</feature>
<evidence type="ECO:0000256" key="8">
    <source>
        <dbReference type="PIRSR" id="PIRSR602481-2"/>
    </source>
</evidence>
<keyword evidence="5" id="KW-0238">DNA-binding</keyword>
<dbReference type="InterPro" id="IPR036390">
    <property type="entry name" value="WH_DNA-bd_sf"/>
</dbReference>
<reference evidence="9 10" key="1">
    <citation type="submission" date="2020-07" db="EMBL/GenBank/DDBJ databases">
        <authorList>
            <person name="Feng X."/>
        </authorList>
    </citation>
    <scope>NUCLEOTIDE SEQUENCE [LARGE SCALE GENOMIC DNA]</scope>
    <source>
        <strain evidence="9 10">JCM14086</strain>
    </source>
</reference>
<dbReference type="Gene3D" id="1.10.10.10">
    <property type="entry name" value="Winged helix-like DNA-binding domain superfamily/Winged helix DNA-binding domain"/>
    <property type="match status" value="1"/>
</dbReference>
<dbReference type="AlphaFoldDB" id="A0A7X1E5B2"/>
<comment type="cofactor">
    <cofactor evidence="7">
        <name>Zn(2+)</name>
        <dbReference type="ChEBI" id="CHEBI:29105"/>
    </cofactor>
    <text evidence="7">Binds 1 zinc ion per subunit.</text>
</comment>
<dbReference type="GO" id="GO:0008270">
    <property type="term" value="F:zinc ion binding"/>
    <property type="evidence" value="ECO:0007669"/>
    <property type="project" value="TreeGrafter"/>
</dbReference>
<evidence type="ECO:0000256" key="3">
    <source>
        <dbReference type="ARBA" id="ARBA00022833"/>
    </source>
</evidence>
<dbReference type="RefSeq" id="WP_185694113.1">
    <property type="nucleotide sequence ID" value="NZ_JACHVA010000127.1"/>
</dbReference>
<dbReference type="InterPro" id="IPR043135">
    <property type="entry name" value="Fur_C"/>
</dbReference>
<protein>
    <submittedName>
        <fullName evidence="9">Transcriptional repressor</fullName>
    </submittedName>
</protein>
<accession>A0A7X1E5B2</accession>
<dbReference type="PANTHER" id="PTHR33202:SF7">
    <property type="entry name" value="FERRIC UPTAKE REGULATION PROTEIN"/>
    <property type="match status" value="1"/>
</dbReference>
<dbReference type="Proteomes" id="UP000525652">
    <property type="component" value="Unassembled WGS sequence"/>
</dbReference>
<feature type="binding site" evidence="8">
    <location>
        <position position="130"/>
    </location>
    <ligand>
        <name>Fe cation</name>
        <dbReference type="ChEBI" id="CHEBI:24875"/>
    </ligand>
</feature>
<dbReference type="CDD" id="cd07153">
    <property type="entry name" value="Fur_like"/>
    <property type="match status" value="1"/>
</dbReference>
<name>A0A7X1E5B2_9BACT</name>
<comment type="similarity">
    <text evidence="1">Belongs to the Fur family.</text>
</comment>
<keyword evidence="3 7" id="KW-0862">Zinc</keyword>